<keyword evidence="3" id="KW-1133">Transmembrane helix</keyword>
<dbReference type="PANTHER" id="PTHR43245">
    <property type="entry name" value="BIFUNCTIONAL POLYMYXIN RESISTANCE PROTEIN ARNA"/>
    <property type="match status" value="1"/>
</dbReference>
<accession>A0A067H082</accession>
<dbReference type="Proteomes" id="UP000027120">
    <property type="component" value="Unassembled WGS sequence"/>
</dbReference>
<dbReference type="InterPro" id="IPR036291">
    <property type="entry name" value="NAD(P)-bd_dom_sf"/>
</dbReference>
<evidence type="ECO:0000313" key="5">
    <source>
        <dbReference type="EMBL" id="KDO85224.1"/>
    </source>
</evidence>
<gene>
    <name evidence="5" type="ORF">CISIN_1g011770mg</name>
</gene>
<keyword evidence="6" id="KW-1185">Reference proteome</keyword>
<dbReference type="Gene3D" id="3.40.50.720">
    <property type="entry name" value="NAD(P)-binding Rossmann-like Domain"/>
    <property type="match status" value="2"/>
</dbReference>
<organism evidence="5 6">
    <name type="scientific">Citrus sinensis</name>
    <name type="common">Sweet orange</name>
    <name type="synonym">Citrus aurantium var. sinensis</name>
    <dbReference type="NCBI Taxonomy" id="2711"/>
    <lineage>
        <taxon>Eukaryota</taxon>
        <taxon>Viridiplantae</taxon>
        <taxon>Streptophyta</taxon>
        <taxon>Embryophyta</taxon>
        <taxon>Tracheophyta</taxon>
        <taxon>Spermatophyta</taxon>
        <taxon>Magnoliopsida</taxon>
        <taxon>eudicotyledons</taxon>
        <taxon>Gunneridae</taxon>
        <taxon>Pentapetalae</taxon>
        <taxon>rosids</taxon>
        <taxon>malvids</taxon>
        <taxon>Sapindales</taxon>
        <taxon>Rutaceae</taxon>
        <taxon>Aurantioideae</taxon>
        <taxon>Citrus</taxon>
    </lineage>
</organism>
<evidence type="ECO:0000256" key="3">
    <source>
        <dbReference type="RuleBase" id="RU004475"/>
    </source>
</evidence>
<comment type="similarity">
    <text evidence="1 3">Belongs to the 3-beta-HSD family.</text>
</comment>
<keyword evidence="3" id="KW-0472">Membrane</keyword>
<dbReference type="AlphaFoldDB" id="A0A067H082"/>
<feature type="domain" description="3-beta hydroxysteroid dehydrogenase/isomerase" evidence="4">
    <location>
        <begin position="69"/>
        <end position="181"/>
    </location>
</feature>
<feature type="domain" description="3-beta hydroxysteroid dehydrogenase/isomerase" evidence="4">
    <location>
        <begin position="15"/>
        <end position="64"/>
    </location>
</feature>
<evidence type="ECO:0000256" key="1">
    <source>
        <dbReference type="ARBA" id="ARBA00009219"/>
    </source>
</evidence>
<reference evidence="5 6" key="1">
    <citation type="submission" date="2014-04" db="EMBL/GenBank/DDBJ databases">
        <authorList>
            <consortium name="International Citrus Genome Consortium"/>
            <person name="Gmitter F."/>
            <person name="Chen C."/>
            <person name="Farmerie W."/>
            <person name="Harkins T."/>
            <person name="Desany B."/>
            <person name="Mohiuddin M."/>
            <person name="Kodira C."/>
            <person name="Borodovsky M."/>
            <person name="Lomsadze A."/>
            <person name="Burns P."/>
            <person name="Jenkins J."/>
            <person name="Prochnik S."/>
            <person name="Shu S."/>
            <person name="Chapman J."/>
            <person name="Pitluck S."/>
            <person name="Schmutz J."/>
            <person name="Rokhsar D."/>
        </authorList>
    </citation>
    <scope>NUCLEOTIDE SEQUENCE</scope>
</reference>
<dbReference type="InterPro" id="IPR050177">
    <property type="entry name" value="Lipid_A_modif_metabolic_enz"/>
</dbReference>
<protein>
    <recommendedName>
        <fullName evidence="4">3-beta hydroxysteroid dehydrogenase/isomerase domain-containing protein</fullName>
    </recommendedName>
</protein>
<proteinExistence type="inferred from homology"/>
<keyword evidence="3" id="KW-0812">Transmembrane</keyword>
<feature type="transmembrane region" description="Helical" evidence="3">
    <location>
        <begin position="301"/>
        <end position="324"/>
    </location>
</feature>
<dbReference type="SUPFAM" id="SSF51735">
    <property type="entry name" value="NAD(P)-binding Rossmann-fold domains"/>
    <property type="match status" value="1"/>
</dbReference>
<dbReference type="InterPro" id="IPR002225">
    <property type="entry name" value="3Beta_OHSteriod_DH/Estase"/>
</dbReference>
<evidence type="ECO:0000313" key="6">
    <source>
        <dbReference type="Proteomes" id="UP000027120"/>
    </source>
</evidence>
<dbReference type="InterPro" id="IPR028110">
    <property type="entry name" value="TMEM254"/>
</dbReference>
<dbReference type="GO" id="GO:0006694">
    <property type="term" value="P:steroid biosynthetic process"/>
    <property type="evidence" value="ECO:0007669"/>
    <property type="project" value="InterPro"/>
</dbReference>
<evidence type="ECO:0000256" key="2">
    <source>
        <dbReference type="ARBA" id="ARBA00023002"/>
    </source>
</evidence>
<feature type="transmembrane region" description="Helical" evidence="3">
    <location>
        <begin position="344"/>
        <end position="361"/>
    </location>
</feature>
<dbReference type="Pfam" id="PF01073">
    <property type="entry name" value="3Beta_HSD"/>
    <property type="match status" value="2"/>
</dbReference>
<feature type="transmembrane region" description="Helical" evidence="3">
    <location>
        <begin position="270"/>
        <end position="289"/>
    </location>
</feature>
<dbReference type="GO" id="GO:0016616">
    <property type="term" value="F:oxidoreductase activity, acting on the CH-OH group of donors, NAD or NADP as acceptor"/>
    <property type="evidence" value="ECO:0007669"/>
    <property type="project" value="InterPro"/>
</dbReference>
<dbReference type="PANTHER" id="PTHR43245:SF51">
    <property type="entry name" value="SHORT CHAIN DEHYDROGENASE_REDUCTASE FAMILY 42E, MEMBER 2"/>
    <property type="match status" value="1"/>
</dbReference>
<name>A0A067H082_CITSI</name>
<dbReference type="Pfam" id="PF14934">
    <property type="entry name" value="TMEM254"/>
    <property type="match status" value="1"/>
</dbReference>
<dbReference type="EMBL" id="KK784874">
    <property type="protein sequence ID" value="KDO85224.1"/>
    <property type="molecule type" value="Genomic_DNA"/>
</dbReference>
<evidence type="ECO:0000259" key="4">
    <source>
        <dbReference type="Pfam" id="PF01073"/>
    </source>
</evidence>
<sequence length="366" mass="41075">MHLSENEGIEGKTFLVTGGLGHVGSALCLELVRRGAYQVRAFDLRTNSPWSHLLINHGVHCIQGLRKNNRKCLYTCAVRPAAIYGPGEERHLPRIVSLAKLGLVPFKIGEPSVKTDWIYVDNLVLALILASMGLLDDIPGQKGRPIASGQPYFVSDGFPINTFEFIGPLLKTLDYDLPKSWLAVPHALFLGKVFSFFYSVLYPWLNRWWLPQPLILPAEVYKVGVTHYFSLLKAKDELCYVPIVSPREGMAATISYWQDRKRKSLDGPTIYAWLFCLIGLPALFATAYLPDIGPVPILRTIGLFIFKSMWMMRLAFAIAVSAHVSEGVFAWCLAKKVDPANAKGWFWQTLALGVFSLRLLLKRARK</sequence>
<keyword evidence="2 3" id="KW-0560">Oxidoreductase</keyword>